<feature type="transmembrane region" description="Helical" evidence="11">
    <location>
        <begin position="52"/>
        <end position="71"/>
    </location>
</feature>
<evidence type="ECO:0000256" key="10">
    <source>
        <dbReference type="ARBA" id="ARBA00023170"/>
    </source>
</evidence>
<evidence type="ECO:0000256" key="4">
    <source>
        <dbReference type="ARBA" id="ARBA00022606"/>
    </source>
</evidence>
<keyword evidence="4" id="KW-0716">Sensory transduction</keyword>
<dbReference type="RefSeq" id="WP_176896849.1">
    <property type="nucleotide sequence ID" value="NZ_JABKAV010000001.1"/>
</dbReference>
<dbReference type="EMBL" id="JABKAV010000001">
    <property type="protein sequence ID" value="NVO83268.1"/>
    <property type="molecule type" value="Genomic_DNA"/>
</dbReference>
<feature type="transmembrane region" description="Helical" evidence="11">
    <location>
        <begin position="234"/>
        <end position="258"/>
    </location>
</feature>
<keyword evidence="6" id="KW-0681">Retinal protein</keyword>
<gene>
    <name evidence="12" type="ORF">HW556_00080</name>
</gene>
<evidence type="ECO:0000256" key="3">
    <source>
        <dbReference type="ARBA" id="ARBA00022543"/>
    </source>
</evidence>
<evidence type="ECO:0000256" key="2">
    <source>
        <dbReference type="ARBA" id="ARBA00008130"/>
    </source>
</evidence>
<feature type="transmembrane region" description="Helical" evidence="11">
    <location>
        <begin position="20"/>
        <end position="40"/>
    </location>
</feature>
<evidence type="ECO:0000256" key="5">
    <source>
        <dbReference type="ARBA" id="ARBA00022692"/>
    </source>
</evidence>
<comment type="subcellular location">
    <subcellularLocation>
        <location evidence="1">Membrane</location>
        <topology evidence="1">Multi-pass membrane protein</topology>
    </subcellularLocation>
</comment>
<keyword evidence="13" id="KW-1185">Reference proteome</keyword>
<feature type="transmembrane region" description="Helical" evidence="11">
    <location>
        <begin position="134"/>
        <end position="153"/>
    </location>
</feature>
<protein>
    <submittedName>
        <fullName evidence="12">Bacteriorhodopsin</fullName>
    </submittedName>
</protein>
<keyword evidence="3" id="KW-0600">Photoreceptor protein</keyword>
<reference evidence="12 13" key="1">
    <citation type="submission" date="2020-05" db="EMBL/GenBank/DDBJ databases">
        <title>Hymenobacter terrestris sp. nov. and Hymenobacter lapidiphilus sp. nov., isolated from regoliths in Antarctica.</title>
        <authorList>
            <person name="Sedlacek I."/>
            <person name="Pantucek R."/>
            <person name="Zeman M."/>
            <person name="Holochova P."/>
            <person name="Kralova S."/>
            <person name="Stankova E."/>
            <person name="Sedo O."/>
            <person name="Micenkova L."/>
            <person name="Svec P."/>
            <person name="Gupta V."/>
            <person name="Sood U."/>
            <person name="Korpole U.S."/>
            <person name="Lal R."/>
        </authorList>
    </citation>
    <scope>NUCLEOTIDE SEQUENCE [LARGE SCALE GENOMIC DNA]</scope>
    <source>
        <strain evidence="12 13">P5252</strain>
    </source>
</reference>
<dbReference type="InterPro" id="IPR001425">
    <property type="entry name" value="Arc/bac/fun_rhodopsins"/>
</dbReference>
<evidence type="ECO:0000256" key="8">
    <source>
        <dbReference type="ARBA" id="ARBA00022991"/>
    </source>
</evidence>
<evidence type="ECO:0000313" key="13">
    <source>
        <dbReference type="Proteomes" id="UP000626554"/>
    </source>
</evidence>
<feature type="transmembrane region" description="Helical" evidence="11">
    <location>
        <begin position="169"/>
        <end position="187"/>
    </location>
</feature>
<dbReference type="PANTHER" id="PTHR28286:SF2">
    <property type="entry name" value="BACTERIORHODOPSIN _OPSIN, NOPA (EUROFUNG)"/>
    <property type="match status" value="1"/>
</dbReference>
<dbReference type="Gene3D" id="1.20.1070.10">
    <property type="entry name" value="Rhodopsin 7-helix transmembrane proteins"/>
    <property type="match status" value="1"/>
</dbReference>
<feature type="transmembrane region" description="Helical" evidence="11">
    <location>
        <begin position="207"/>
        <end position="228"/>
    </location>
</feature>
<evidence type="ECO:0000313" key="12">
    <source>
        <dbReference type="EMBL" id="NVO83268.1"/>
    </source>
</evidence>
<keyword evidence="5 11" id="KW-0812">Transmembrane</keyword>
<proteinExistence type="inferred from homology"/>
<evidence type="ECO:0000256" key="6">
    <source>
        <dbReference type="ARBA" id="ARBA00022925"/>
    </source>
</evidence>
<sequence>MELSDLFVPTAARIDMVSMLTYFFLLASMYAFLGNFLFSIISNGLTVPEHRLTRTMGAVVAGIAALSYYFIQNYYQHMLTDLARLGTLAEQQDLIRTSYNAIGQYRYISWSITTPIMLLTMVLLLRIDPMQAKGSIVALLLADFLMVLTGYIGEQQLDATGHIVMGPKLFWGAVSTVAYLVVPFVLWRLWNRFKNQVTAVERRAFKLAAISTVTTWGVYPVGYVLSVFPINMNYVHIGFSIADVINKVGLSVAVYLVGKTMLDERVPKDATQPAYNIG</sequence>
<dbReference type="SUPFAM" id="SSF81321">
    <property type="entry name" value="Family A G protein-coupled receptor-like"/>
    <property type="match status" value="1"/>
</dbReference>
<comment type="similarity">
    <text evidence="2">Belongs to the archaeal/bacterial/fungal opsin family.</text>
</comment>
<keyword evidence="9 11" id="KW-0472">Membrane</keyword>
<accession>A0ABX2PX43</accession>
<comment type="caution">
    <text evidence="12">The sequence shown here is derived from an EMBL/GenBank/DDBJ whole genome shotgun (WGS) entry which is preliminary data.</text>
</comment>
<evidence type="ECO:0000256" key="1">
    <source>
        <dbReference type="ARBA" id="ARBA00004141"/>
    </source>
</evidence>
<dbReference type="Pfam" id="PF01036">
    <property type="entry name" value="Bac_rhodopsin"/>
    <property type="match status" value="1"/>
</dbReference>
<dbReference type="PANTHER" id="PTHR28286">
    <property type="match status" value="1"/>
</dbReference>
<keyword evidence="10" id="KW-0675">Receptor</keyword>
<name>A0ABX2PX43_9BACT</name>
<dbReference type="SMART" id="SM01021">
    <property type="entry name" value="Bac_rhodopsin"/>
    <property type="match status" value="1"/>
</dbReference>
<evidence type="ECO:0000256" key="9">
    <source>
        <dbReference type="ARBA" id="ARBA00023136"/>
    </source>
</evidence>
<keyword evidence="8" id="KW-0157">Chromophore</keyword>
<evidence type="ECO:0000256" key="7">
    <source>
        <dbReference type="ARBA" id="ARBA00022989"/>
    </source>
</evidence>
<organism evidence="12 13">
    <name type="scientific">Hymenobacter terrestris</name>
    <dbReference type="NCBI Taxonomy" id="2748310"/>
    <lineage>
        <taxon>Bacteria</taxon>
        <taxon>Pseudomonadati</taxon>
        <taxon>Bacteroidota</taxon>
        <taxon>Cytophagia</taxon>
        <taxon>Cytophagales</taxon>
        <taxon>Hymenobacteraceae</taxon>
        <taxon>Hymenobacter</taxon>
    </lineage>
</organism>
<evidence type="ECO:0000256" key="11">
    <source>
        <dbReference type="SAM" id="Phobius"/>
    </source>
</evidence>
<dbReference type="Proteomes" id="UP000626554">
    <property type="component" value="Unassembled WGS sequence"/>
</dbReference>
<keyword evidence="7 11" id="KW-1133">Transmembrane helix</keyword>
<feature type="transmembrane region" description="Helical" evidence="11">
    <location>
        <begin position="107"/>
        <end position="127"/>
    </location>
</feature>